<name>A0A6V8QZ04_TRIAP</name>
<dbReference type="Proteomes" id="UP000517252">
    <property type="component" value="Unassembled WGS sequence"/>
</dbReference>
<sequence>MDNIKTIINDTKPRYVDSPEVPTSHPSHGVSMSEQAIAAVVSNGWPGTKVESVTPLGAGKSFNNKIYFLKMQHANKMAALGEEDAVLKINGTLYDGDKVQNEVACLRLLELYCPNLAFPRVLAWSEAGVTATFVSTNHAETKSLEALVPLDAESKNDVGWILTTKVTGKVVNLEELDTAAITDLALQLADIVASWRLKIPAQKHCGSLKIREEAEQVTNGSGDGVTLDRPFGPGISKMAVRGNVVEEIKLSAPIGTMQEYYRLKLDNKLRQLESLDALARNRHLLDPLKSLCEERLPRLNFDVMFTQSAIPTDTFQFTHYDLFPRNILVTGSPPRITGIVDWEFSGFFPPVDEFLDDWLDGGDWPREFYIPYLKRLEENGVATPTKSVRGDGWQMAWWLEKIIENAAPWWALGENDEDRVKKILEKAEYVIQTMLENFESVQ</sequence>
<dbReference type="InterPro" id="IPR002575">
    <property type="entry name" value="Aminoglycoside_PTrfase"/>
</dbReference>
<evidence type="ECO:0000259" key="1">
    <source>
        <dbReference type="Pfam" id="PF01636"/>
    </source>
</evidence>
<dbReference type="EMBL" id="BLZH01000008">
    <property type="protein sequence ID" value="GFP57550.1"/>
    <property type="molecule type" value="Genomic_DNA"/>
</dbReference>
<dbReference type="SUPFAM" id="SSF56112">
    <property type="entry name" value="Protein kinase-like (PK-like)"/>
    <property type="match status" value="1"/>
</dbReference>
<gene>
    <name evidence="2" type="ORF">TASIC1_0008039100</name>
</gene>
<dbReference type="AlphaFoldDB" id="A0A6V8QZ04"/>
<accession>A0A6V8QZ04</accession>
<dbReference type="OrthoDB" id="2906425at2759"/>
<proteinExistence type="predicted"/>
<dbReference type="InterPro" id="IPR011009">
    <property type="entry name" value="Kinase-like_dom_sf"/>
</dbReference>
<protein>
    <recommendedName>
        <fullName evidence="1">Aminoglycoside phosphotransferase domain-containing protein</fullName>
    </recommendedName>
</protein>
<dbReference type="Pfam" id="PF01636">
    <property type="entry name" value="APH"/>
    <property type="match status" value="1"/>
</dbReference>
<comment type="caution">
    <text evidence="2">The sequence shown here is derived from an EMBL/GenBank/DDBJ whole genome shotgun (WGS) entry which is preliminary data.</text>
</comment>
<dbReference type="PANTHER" id="PTHR21310">
    <property type="entry name" value="AMINOGLYCOSIDE PHOSPHOTRANSFERASE-RELATED-RELATED"/>
    <property type="match status" value="1"/>
</dbReference>
<dbReference type="Gene3D" id="3.90.1200.10">
    <property type="match status" value="1"/>
</dbReference>
<evidence type="ECO:0000313" key="3">
    <source>
        <dbReference type="Proteomes" id="UP000517252"/>
    </source>
</evidence>
<evidence type="ECO:0000313" key="2">
    <source>
        <dbReference type="EMBL" id="GFP57550.1"/>
    </source>
</evidence>
<organism evidence="2 3">
    <name type="scientific">Trichoderma asperellum</name>
    <name type="common">Filamentous fungus</name>
    <dbReference type="NCBI Taxonomy" id="101201"/>
    <lineage>
        <taxon>Eukaryota</taxon>
        <taxon>Fungi</taxon>
        <taxon>Dikarya</taxon>
        <taxon>Ascomycota</taxon>
        <taxon>Pezizomycotina</taxon>
        <taxon>Sordariomycetes</taxon>
        <taxon>Hypocreomycetidae</taxon>
        <taxon>Hypocreales</taxon>
        <taxon>Hypocreaceae</taxon>
        <taxon>Trichoderma</taxon>
    </lineage>
</organism>
<feature type="domain" description="Aminoglycoside phosphotransferase" evidence="1">
    <location>
        <begin position="149"/>
        <end position="374"/>
    </location>
</feature>
<reference evidence="2 3" key="1">
    <citation type="submission" date="2020-07" db="EMBL/GenBank/DDBJ databases">
        <title>Trichoderma asperellum IC-1 whole genome shotgun sequence.</title>
        <authorList>
            <person name="Kanamasa S."/>
            <person name="Takahashi H."/>
        </authorList>
    </citation>
    <scope>NUCLEOTIDE SEQUENCE [LARGE SCALE GENOMIC DNA]</scope>
    <source>
        <strain evidence="2 3">IC-1</strain>
    </source>
</reference>
<dbReference type="PANTHER" id="PTHR21310:SF15">
    <property type="entry name" value="AMINOGLYCOSIDE PHOSPHOTRANSFERASE DOMAIN-CONTAINING PROTEIN"/>
    <property type="match status" value="1"/>
</dbReference>
<dbReference type="InterPro" id="IPR051678">
    <property type="entry name" value="AGP_Transferase"/>
</dbReference>